<dbReference type="InterPro" id="IPR029044">
    <property type="entry name" value="Nucleotide-diphossugar_trans"/>
</dbReference>
<sequence length="282" mass="32292">MIEAVVINYNSGELILRCLESLTRYGIPYLLIDNNSTDGSLESIKRKFPASRIIENRKNLGFARAVNQGVRASKAPYILLINPDAELISGVESIISFLNGHQKAAVVGGLVLNPDRTRQPSCRGIPTLWNFPFGRTSTLTRLFPQNPLSRSMLLPDFDYRSLQKVPAVCGSFMFIRRSVFEALGGMDESFFLYVEDIDLCKRVWEAGYEVWFHPGSSCIHYLGESHRNNIIRSRIHHIRSMLYFLKKHYHPDQLLSTLLYLGAGLSTIYFMGWFPLKRKVRW</sequence>
<dbReference type="AlphaFoldDB" id="A0A660SH61"/>
<feature type="transmembrane region" description="Helical" evidence="1">
    <location>
        <begin position="254"/>
        <end position="276"/>
    </location>
</feature>
<keyword evidence="1" id="KW-0812">Transmembrane</keyword>
<evidence type="ECO:0000313" key="4">
    <source>
        <dbReference type="Proteomes" id="UP000268469"/>
    </source>
</evidence>
<dbReference type="PANTHER" id="PTHR43179">
    <property type="entry name" value="RHAMNOSYLTRANSFERASE WBBL"/>
    <property type="match status" value="1"/>
</dbReference>
<proteinExistence type="predicted"/>
<dbReference type="SUPFAM" id="SSF53448">
    <property type="entry name" value="Nucleotide-diphospho-sugar transferases"/>
    <property type="match status" value="1"/>
</dbReference>
<accession>A0A660SH61</accession>
<dbReference type="Pfam" id="PF00535">
    <property type="entry name" value="Glycos_transf_2"/>
    <property type="match status" value="1"/>
</dbReference>
<comment type="caution">
    <text evidence="3">The sequence shown here is derived from an EMBL/GenBank/DDBJ whole genome shotgun (WGS) entry which is preliminary data.</text>
</comment>
<keyword evidence="1" id="KW-0472">Membrane</keyword>
<dbReference type="Gene3D" id="3.90.550.10">
    <property type="entry name" value="Spore Coat Polysaccharide Biosynthesis Protein SpsA, Chain A"/>
    <property type="match status" value="1"/>
</dbReference>
<evidence type="ECO:0000259" key="2">
    <source>
        <dbReference type="Pfam" id="PF00535"/>
    </source>
</evidence>
<dbReference type="EMBL" id="QNBE01000060">
    <property type="protein sequence ID" value="RKX69912.1"/>
    <property type="molecule type" value="Genomic_DNA"/>
</dbReference>
<name>A0A660SH61_UNCW3</name>
<keyword evidence="1" id="KW-1133">Transmembrane helix</keyword>
<feature type="domain" description="Glycosyltransferase 2-like" evidence="2">
    <location>
        <begin position="5"/>
        <end position="183"/>
    </location>
</feature>
<evidence type="ECO:0000313" key="3">
    <source>
        <dbReference type="EMBL" id="RKX69912.1"/>
    </source>
</evidence>
<organism evidence="3 4">
    <name type="scientific">candidate division WOR-3 bacterium</name>
    <dbReference type="NCBI Taxonomy" id="2052148"/>
    <lineage>
        <taxon>Bacteria</taxon>
        <taxon>Bacteria division WOR-3</taxon>
    </lineage>
</organism>
<protein>
    <recommendedName>
        <fullName evidence="2">Glycosyltransferase 2-like domain-containing protein</fullName>
    </recommendedName>
</protein>
<dbReference type="InterPro" id="IPR001173">
    <property type="entry name" value="Glyco_trans_2-like"/>
</dbReference>
<evidence type="ECO:0000256" key="1">
    <source>
        <dbReference type="SAM" id="Phobius"/>
    </source>
</evidence>
<dbReference type="PANTHER" id="PTHR43179:SF7">
    <property type="entry name" value="RHAMNOSYLTRANSFERASE WBBL"/>
    <property type="match status" value="1"/>
</dbReference>
<dbReference type="Proteomes" id="UP000268469">
    <property type="component" value="Unassembled WGS sequence"/>
</dbReference>
<gene>
    <name evidence="3" type="ORF">DRP53_06675</name>
</gene>
<reference evidence="3 4" key="1">
    <citation type="submission" date="2018-06" db="EMBL/GenBank/DDBJ databases">
        <title>Extensive metabolic versatility and redundancy in microbially diverse, dynamic hydrothermal sediments.</title>
        <authorList>
            <person name="Dombrowski N."/>
            <person name="Teske A."/>
            <person name="Baker B.J."/>
        </authorList>
    </citation>
    <scope>NUCLEOTIDE SEQUENCE [LARGE SCALE GENOMIC DNA]</scope>
    <source>
        <strain evidence="3">B36_G15</strain>
    </source>
</reference>
<dbReference type="CDD" id="cd04186">
    <property type="entry name" value="GT_2_like_c"/>
    <property type="match status" value="1"/>
</dbReference>